<dbReference type="PROSITE" id="PS51257">
    <property type="entry name" value="PROKAR_LIPOPROTEIN"/>
    <property type="match status" value="1"/>
</dbReference>
<gene>
    <name evidence="2" type="ORF">H9736_08375</name>
</gene>
<dbReference type="InterPro" id="IPR025648">
    <property type="entry name" value="DUF4358"/>
</dbReference>
<feature type="chain" id="PRO_5038627150" evidence="1">
    <location>
        <begin position="19"/>
        <end position="163"/>
    </location>
</feature>
<comment type="caution">
    <text evidence="2">The sequence shown here is derived from an EMBL/GenBank/DDBJ whole genome shotgun (WGS) entry which is preliminary data.</text>
</comment>
<organism evidence="2 3">
    <name type="scientific">Candidatus Anaerotruncus excrementipullorum</name>
    <dbReference type="NCBI Taxonomy" id="2838465"/>
    <lineage>
        <taxon>Bacteria</taxon>
        <taxon>Bacillati</taxon>
        <taxon>Bacillota</taxon>
        <taxon>Clostridia</taxon>
        <taxon>Eubacteriales</taxon>
        <taxon>Oscillospiraceae</taxon>
        <taxon>Anaerotruncus</taxon>
    </lineage>
</organism>
<feature type="signal peptide" evidence="1">
    <location>
        <begin position="1"/>
        <end position="18"/>
    </location>
</feature>
<protein>
    <submittedName>
        <fullName evidence="2">DUF4358 domain-containing protein</fullName>
    </submittedName>
</protein>
<reference evidence="2" key="2">
    <citation type="submission" date="2021-04" db="EMBL/GenBank/DDBJ databases">
        <authorList>
            <person name="Gilroy R."/>
        </authorList>
    </citation>
    <scope>NUCLEOTIDE SEQUENCE</scope>
    <source>
        <strain evidence="2">CHK188-5543</strain>
    </source>
</reference>
<accession>A0A9D1WST7</accession>
<evidence type="ECO:0000256" key="1">
    <source>
        <dbReference type="SAM" id="SignalP"/>
    </source>
</evidence>
<proteinExistence type="predicted"/>
<dbReference type="AlphaFoldDB" id="A0A9D1WST7"/>
<evidence type="ECO:0000313" key="2">
    <source>
        <dbReference type="EMBL" id="HIX66247.1"/>
    </source>
</evidence>
<dbReference type="EMBL" id="DXES01000177">
    <property type="protein sequence ID" value="HIX66247.1"/>
    <property type="molecule type" value="Genomic_DNA"/>
</dbReference>
<sequence length="163" mass="17610">MKKQLLGLAALAACLTLAACGGSGQAESQPAAEEKQPTAAQVVEAVSAELTFVDNMTTVEGDLFFDFYLLDPETVEDACMYTSGSRATAEEVTVIKMKEGEEISLAQEAADQRVEDQRLAYENYIPEELTKIDGAVTYTHGQYLLLVVADDPSPAEEAFEAQF</sequence>
<dbReference type="Proteomes" id="UP000886800">
    <property type="component" value="Unassembled WGS sequence"/>
</dbReference>
<evidence type="ECO:0000313" key="3">
    <source>
        <dbReference type="Proteomes" id="UP000886800"/>
    </source>
</evidence>
<reference evidence="2" key="1">
    <citation type="journal article" date="2021" name="PeerJ">
        <title>Extensive microbial diversity within the chicken gut microbiome revealed by metagenomics and culture.</title>
        <authorList>
            <person name="Gilroy R."/>
            <person name="Ravi A."/>
            <person name="Getino M."/>
            <person name="Pursley I."/>
            <person name="Horton D.L."/>
            <person name="Alikhan N.F."/>
            <person name="Baker D."/>
            <person name="Gharbi K."/>
            <person name="Hall N."/>
            <person name="Watson M."/>
            <person name="Adriaenssens E.M."/>
            <person name="Foster-Nyarko E."/>
            <person name="Jarju S."/>
            <person name="Secka A."/>
            <person name="Antonio M."/>
            <person name="Oren A."/>
            <person name="Chaudhuri R.R."/>
            <person name="La Ragione R."/>
            <person name="Hildebrand F."/>
            <person name="Pallen M.J."/>
        </authorList>
    </citation>
    <scope>NUCLEOTIDE SEQUENCE</scope>
    <source>
        <strain evidence="2">CHK188-5543</strain>
    </source>
</reference>
<keyword evidence="1" id="KW-0732">Signal</keyword>
<name>A0A9D1WST7_9FIRM</name>
<dbReference type="Pfam" id="PF14270">
    <property type="entry name" value="DUF4358"/>
    <property type="match status" value="1"/>
</dbReference>